<dbReference type="PANTHER" id="PTHR43844">
    <property type="entry name" value="METHIONINE SYNTHASE"/>
    <property type="match status" value="1"/>
</dbReference>
<dbReference type="PANTHER" id="PTHR43844:SF1">
    <property type="entry name" value="METHIONINE SYNTHASE"/>
    <property type="match status" value="1"/>
</dbReference>
<evidence type="ECO:0000313" key="1">
    <source>
        <dbReference type="EMBL" id="GGG28913.1"/>
    </source>
</evidence>
<evidence type="ECO:0000313" key="2">
    <source>
        <dbReference type="Proteomes" id="UP000597507"/>
    </source>
</evidence>
<dbReference type="SUPFAM" id="SSF51726">
    <property type="entry name" value="UROD/MetE-like"/>
    <property type="match status" value="1"/>
</dbReference>
<dbReference type="RefSeq" id="WP_188899503.1">
    <property type="nucleotide sequence ID" value="NZ_BMKS01000004.1"/>
</dbReference>
<organism evidence="1 2">
    <name type="scientific">Caldovatus sediminis</name>
    <dbReference type="NCBI Taxonomy" id="2041189"/>
    <lineage>
        <taxon>Bacteria</taxon>
        <taxon>Pseudomonadati</taxon>
        <taxon>Pseudomonadota</taxon>
        <taxon>Alphaproteobacteria</taxon>
        <taxon>Acetobacterales</taxon>
        <taxon>Roseomonadaceae</taxon>
        <taxon>Caldovatus</taxon>
    </lineage>
</organism>
<protein>
    <submittedName>
        <fullName evidence="1">Methionine synthase</fullName>
    </submittedName>
</protein>
<dbReference type="AlphaFoldDB" id="A0A8J2Z9V7"/>
<accession>A0A8J2Z9V7</accession>
<name>A0A8J2Z9V7_9PROT</name>
<gene>
    <name evidence="1" type="ORF">GCM10010964_16040</name>
</gene>
<proteinExistence type="predicted"/>
<dbReference type="Gene3D" id="3.20.20.210">
    <property type="match status" value="1"/>
</dbReference>
<keyword evidence="2" id="KW-1185">Reference proteome</keyword>
<sequence>MQRSEHRILTTHTGSLPRPPALTRLYARRVRGEPVEEAAIAAAGREALHAIVPRQIECGLDVINNGEQQREAFALYLRHRLSGIGGRGERRGWADVDAYPEFKAAFQQQSAAREAVSNTEHLPAAIGPVAYLDRGAVEAECADFRAALAGFEGRYAEAFLTAPSPGIVATTVQNRHYDTEQAYLDALGEALRVEYEAIVGAGFLLQLDCPDLALERHSAYRDRPLADFLGFCERVVATINRALAKVPRERVRLHVCWGNYEGPHDADVPLADILPVLLTAKVGGLVLPFANPRHAHEYRCFERMPLAADQVLVAGVIDTLTNFVEHPEVVADRIERVARVVGDPRRVLAGTDCGFDTAAGRGRVAADVVWAKLRALSEGARIASRRLFGGG</sequence>
<reference evidence="1 2" key="1">
    <citation type="journal article" date="2014" name="Int. J. Syst. Evol. Microbiol.">
        <title>Complete genome sequence of Corynebacterium casei LMG S-19264T (=DSM 44701T), isolated from a smear-ripened cheese.</title>
        <authorList>
            <consortium name="US DOE Joint Genome Institute (JGI-PGF)"/>
            <person name="Walter F."/>
            <person name="Albersmeier A."/>
            <person name="Kalinowski J."/>
            <person name="Ruckert C."/>
        </authorList>
    </citation>
    <scope>NUCLEOTIDE SEQUENCE [LARGE SCALE GENOMIC DNA]</scope>
    <source>
        <strain evidence="1 2">CGMCC 1.16330</strain>
    </source>
</reference>
<comment type="caution">
    <text evidence="1">The sequence shown here is derived from an EMBL/GenBank/DDBJ whole genome shotgun (WGS) entry which is preliminary data.</text>
</comment>
<dbReference type="InterPro" id="IPR038071">
    <property type="entry name" value="UROD/MetE-like_sf"/>
</dbReference>
<dbReference type="Proteomes" id="UP000597507">
    <property type="component" value="Unassembled WGS sequence"/>
</dbReference>
<dbReference type="EMBL" id="BMKS01000004">
    <property type="protein sequence ID" value="GGG28913.1"/>
    <property type="molecule type" value="Genomic_DNA"/>
</dbReference>